<keyword evidence="4" id="KW-0653">Protein transport</keyword>
<dbReference type="Pfam" id="PF04121">
    <property type="entry name" value="Nup84_Nup100"/>
    <property type="match status" value="2"/>
</dbReference>
<comment type="subcellular location">
    <subcellularLocation>
        <location evidence="1">Nucleus</location>
        <location evidence="1">Nuclear pore complex</location>
    </subcellularLocation>
</comment>
<dbReference type="Gene3D" id="1.10.3450.20">
    <property type="match status" value="2"/>
</dbReference>
<dbReference type="GO" id="GO:0017056">
    <property type="term" value="F:structural constituent of nuclear pore"/>
    <property type="evidence" value="ECO:0007669"/>
    <property type="project" value="InterPro"/>
</dbReference>
<evidence type="ECO:0000313" key="10">
    <source>
        <dbReference type="Proteomes" id="UP000237347"/>
    </source>
</evidence>
<organism evidence="9 10">
    <name type="scientific">Quercus suber</name>
    <name type="common">Cork oak</name>
    <dbReference type="NCBI Taxonomy" id="58331"/>
    <lineage>
        <taxon>Eukaryota</taxon>
        <taxon>Viridiplantae</taxon>
        <taxon>Streptophyta</taxon>
        <taxon>Embryophyta</taxon>
        <taxon>Tracheophyta</taxon>
        <taxon>Spermatophyta</taxon>
        <taxon>Magnoliopsida</taxon>
        <taxon>eudicotyledons</taxon>
        <taxon>Gunneridae</taxon>
        <taxon>Pentapetalae</taxon>
        <taxon>rosids</taxon>
        <taxon>fabids</taxon>
        <taxon>Fagales</taxon>
        <taxon>Fagaceae</taxon>
        <taxon>Quercus</taxon>
    </lineage>
</organism>
<accession>A0AAW0KFW2</accession>
<dbReference type="PANTHER" id="PTHR13003">
    <property type="entry name" value="NUP107-RELATED"/>
    <property type="match status" value="1"/>
</dbReference>
<comment type="caution">
    <text evidence="9">The sequence shown here is derived from an EMBL/GenBank/DDBJ whole genome shotgun (WGS) entry which is preliminary data.</text>
</comment>
<dbReference type="PANTHER" id="PTHR13003:SF2">
    <property type="entry name" value="NUCLEAR PORE COMPLEX PROTEIN NUP107"/>
    <property type="match status" value="1"/>
</dbReference>
<evidence type="ECO:0000256" key="7">
    <source>
        <dbReference type="ARBA" id="ARBA00023242"/>
    </source>
</evidence>
<feature type="compositionally biased region" description="Polar residues" evidence="8">
    <location>
        <begin position="156"/>
        <end position="165"/>
    </location>
</feature>
<dbReference type="GO" id="GO:0031080">
    <property type="term" value="C:nuclear pore outer ring"/>
    <property type="evidence" value="ECO:0007669"/>
    <property type="project" value="TreeGrafter"/>
</dbReference>
<evidence type="ECO:0000256" key="4">
    <source>
        <dbReference type="ARBA" id="ARBA00022927"/>
    </source>
</evidence>
<evidence type="ECO:0000256" key="8">
    <source>
        <dbReference type="SAM" id="MobiDB-lite"/>
    </source>
</evidence>
<evidence type="ECO:0000256" key="3">
    <source>
        <dbReference type="ARBA" id="ARBA00022816"/>
    </source>
</evidence>
<dbReference type="InterPro" id="IPR007252">
    <property type="entry name" value="Nup84/Nup107"/>
</dbReference>
<dbReference type="GO" id="GO:0006606">
    <property type="term" value="P:protein import into nucleus"/>
    <property type="evidence" value="ECO:0007669"/>
    <property type="project" value="TreeGrafter"/>
</dbReference>
<sequence length="1468" mass="164443">MEEKNMLVDAWVRWRLRSFARRCCWVRLLGSLGSSVTAHGIFRGLSLAELQVQKLPTKNDDVSEAEMDDDMDMDTSPSNMNPNDLTVREQYRRYGKRHSATSISPLRERSASKFSESRLLYDGQSIHSPTNAALFLENIKQEAESIVADHSEGTPARTQSASKWRSSMDGHGMTDMDTGTDSVRYSLKACKHEDDSFTDVGDTTFALFASLLDSAIQGLMPIPDLILRFERSCRNVSESMRYGSNVQHRVVEDKLMRQKARLLLDEAASCVGRTPKRANPGDYPQTSHLEACQFVAEDHTAQLCLRVVQWLEDLASKALDLESKVRGSHVGTYLPSSGVWHHTQRYLKKGASNTNTVHHLDFDAPTREHAHQLPDDKKQDESLLEDVWTLLRAGRLEEACDLCRSAGQPWRAATLCPFGGLDLFPSVEALVKNGKNRILQAIELESGLGHQWRLWKWASYCASEVRGSHVGTYLPSSGVWHHTQRYLKKGASNTNTVHHLDFDAPTREHAHQLPDDKKQDESLLEDVWTLLRAGRLEEACDLCRSAGQPWRAATLCPFGGLDLFPSVEALVKNGKNRILQAIELESGLGHQWRLWKWASYCASEKIAEQDGGKYEAAVYAAQCSNLIRMLPICTDWESACWAMSKSCLDVQVDLELARLPPGRMDQINSFGDVIDGSSGHSDGTVQPSGGPENWPVQVLNQQPRQLPALLQKLHSTETVHESVARACKEQQRQIEMILMLGDIPRLLDLIWSWIAPSEDDQDVFRPHGDPQMIRFGAHIVLVLRYLLADEMKDTFREKIMSVGDLILHMYAMFLFSKQHEELVGIYASQLARHRCVDLFVHMMELRLNSSVHVKYKIFLSAMEYLPFSSGDDSKGSFEEIIERILSRSRELKVGKYDKLSDVLEQHRLQSLQKAMVIQWLCFTPPSTITDVKDVSTKLLLQALIHREFALISMWRVPAMPIGAHKLLGFLAEPLKQLSEHQDNFEAFNVSDNLREFQDWSEYYSCDATYRNWLKIELENSEVSSIELSLEEKQRAISAAKETLDSSLLLLLRKENPWLAASEDPIYTSEEPLFLELHATAMLCLPSGECMSPDATVCTTLTSALYSSVTEDVVLNRQLMVNVSVSARDNYCIEVVLRCLAVAGDGNGPHELNDGGILGTIMAAGFKDAWYSSKDGSIEGPAAYIVRGLCRRCCLPEVILRCMQVSVSLMESGNPPESHDELIELVACPETGFLHLFSQQQLQNPWLAASEDPIYTSEEPLFLELHATAMLCLPSGECMSPDATVCTTLTSALYSSVTEDVVLNRQLMVNVSVSARDNYCIEVVLRCLAVAGDGIGPHELNDGGILGTIMAAGFKGELLRFQAGVTMEISRLDAWYSSKDGSIEGPATYIVRGLCRRCCLPEVILRCMQVSVSLMESGNPPESHDELIELVACPETGFLHLFSQQQLQQVHICLQGRFKKKKLALILTE</sequence>
<reference evidence="9 10" key="1">
    <citation type="journal article" date="2018" name="Sci. Data">
        <title>The draft genome sequence of cork oak.</title>
        <authorList>
            <person name="Ramos A.M."/>
            <person name="Usie A."/>
            <person name="Barbosa P."/>
            <person name="Barros P.M."/>
            <person name="Capote T."/>
            <person name="Chaves I."/>
            <person name="Simoes F."/>
            <person name="Abreu I."/>
            <person name="Carrasquinho I."/>
            <person name="Faro C."/>
            <person name="Guimaraes J.B."/>
            <person name="Mendonca D."/>
            <person name="Nobrega F."/>
            <person name="Rodrigues L."/>
            <person name="Saibo N.J.M."/>
            <person name="Varela M.C."/>
            <person name="Egas C."/>
            <person name="Matos J."/>
            <person name="Miguel C.M."/>
            <person name="Oliveira M.M."/>
            <person name="Ricardo C.P."/>
            <person name="Goncalves S."/>
        </authorList>
    </citation>
    <scope>NUCLEOTIDE SEQUENCE [LARGE SCALE GENOMIC DNA]</scope>
    <source>
        <strain evidence="10">cv. HL8</strain>
    </source>
</reference>
<keyword evidence="2" id="KW-0813">Transport</keyword>
<name>A0AAW0KFW2_QUESU</name>
<feature type="region of interest" description="Disordered" evidence="8">
    <location>
        <begin position="148"/>
        <end position="175"/>
    </location>
</feature>
<dbReference type="GO" id="GO:0000973">
    <property type="term" value="P:post-transcriptional tethering of RNA polymerase II gene DNA at nuclear periphery"/>
    <property type="evidence" value="ECO:0007669"/>
    <property type="project" value="TreeGrafter"/>
</dbReference>
<keyword evidence="3" id="KW-0509">mRNA transport</keyword>
<protein>
    <submittedName>
        <fullName evidence="9">Nuclear pore complex protein nup107</fullName>
    </submittedName>
</protein>
<evidence type="ECO:0000313" key="9">
    <source>
        <dbReference type="EMBL" id="KAK7838114.1"/>
    </source>
</evidence>
<evidence type="ECO:0000256" key="1">
    <source>
        <dbReference type="ARBA" id="ARBA00004567"/>
    </source>
</evidence>
<dbReference type="EMBL" id="PKMF04000313">
    <property type="protein sequence ID" value="KAK7838114.1"/>
    <property type="molecule type" value="Genomic_DNA"/>
</dbReference>
<keyword evidence="5" id="KW-0811">Translocation</keyword>
<evidence type="ECO:0000256" key="5">
    <source>
        <dbReference type="ARBA" id="ARBA00023010"/>
    </source>
</evidence>
<gene>
    <name evidence="9" type="primary">NUP107</name>
    <name evidence="9" type="ORF">CFP56_020247</name>
</gene>
<dbReference type="Proteomes" id="UP000237347">
    <property type="component" value="Unassembled WGS sequence"/>
</dbReference>
<keyword evidence="10" id="KW-1185">Reference proteome</keyword>
<evidence type="ECO:0000256" key="6">
    <source>
        <dbReference type="ARBA" id="ARBA00023132"/>
    </source>
</evidence>
<keyword evidence="7" id="KW-0539">Nucleus</keyword>
<keyword evidence="6" id="KW-0906">Nuclear pore complex</keyword>
<evidence type="ECO:0000256" key="2">
    <source>
        <dbReference type="ARBA" id="ARBA00022448"/>
    </source>
</evidence>
<proteinExistence type="predicted"/>
<dbReference type="GO" id="GO:0006406">
    <property type="term" value="P:mRNA export from nucleus"/>
    <property type="evidence" value="ECO:0007669"/>
    <property type="project" value="TreeGrafter"/>
</dbReference>